<comment type="caution">
    <text evidence="1">The sequence shown here is derived from an EMBL/GenBank/DDBJ whole genome shotgun (WGS) entry which is preliminary data.</text>
</comment>
<dbReference type="EMBL" id="JABFAA010000010">
    <property type="protein sequence ID" value="MBA0694570.1"/>
    <property type="molecule type" value="Genomic_DNA"/>
</dbReference>
<proteinExistence type="predicted"/>
<accession>A0A7J8Y5K5</accession>
<name>A0A7J8Y5K5_GOSAI</name>
<protein>
    <submittedName>
        <fullName evidence="1">Uncharacterized protein</fullName>
    </submittedName>
</protein>
<organism evidence="1 2">
    <name type="scientific">Gossypium aridum</name>
    <name type="common">American cotton</name>
    <name type="synonym">Erioxylum aridum</name>
    <dbReference type="NCBI Taxonomy" id="34290"/>
    <lineage>
        <taxon>Eukaryota</taxon>
        <taxon>Viridiplantae</taxon>
        <taxon>Streptophyta</taxon>
        <taxon>Embryophyta</taxon>
        <taxon>Tracheophyta</taxon>
        <taxon>Spermatophyta</taxon>
        <taxon>Magnoliopsida</taxon>
        <taxon>eudicotyledons</taxon>
        <taxon>Gunneridae</taxon>
        <taxon>Pentapetalae</taxon>
        <taxon>rosids</taxon>
        <taxon>malvids</taxon>
        <taxon>Malvales</taxon>
        <taxon>Malvaceae</taxon>
        <taxon>Malvoideae</taxon>
        <taxon>Gossypium</taxon>
    </lineage>
</organism>
<dbReference type="Proteomes" id="UP000593577">
    <property type="component" value="Unassembled WGS sequence"/>
</dbReference>
<dbReference type="AlphaFoldDB" id="A0A7J8Y5K5"/>
<evidence type="ECO:0000313" key="2">
    <source>
        <dbReference type="Proteomes" id="UP000593577"/>
    </source>
</evidence>
<gene>
    <name evidence="1" type="ORF">Goari_004853</name>
</gene>
<keyword evidence="2" id="KW-1185">Reference proteome</keyword>
<evidence type="ECO:0000313" key="1">
    <source>
        <dbReference type="EMBL" id="MBA0694570.1"/>
    </source>
</evidence>
<sequence>MFKTDLKQFKNINMEEILRSLIEGKKEWTYQSGTKLL</sequence>
<feature type="non-terminal residue" evidence="1">
    <location>
        <position position="37"/>
    </location>
</feature>
<reference evidence="1 2" key="1">
    <citation type="journal article" date="2019" name="Genome Biol. Evol.">
        <title>Insights into the evolution of the New World diploid cottons (Gossypium, subgenus Houzingenia) based on genome sequencing.</title>
        <authorList>
            <person name="Grover C.E."/>
            <person name="Arick M.A. 2nd"/>
            <person name="Thrash A."/>
            <person name="Conover J.L."/>
            <person name="Sanders W.S."/>
            <person name="Peterson D.G."/>
            <person name="Frelichowski J.E."/>
            <person name="Scheffler J.A."/>
            <person name="Scheffler B.E."/>
            <person name="Wendel J.F."/>
        </authorList>
    </citation>
    <scope>NUCLEOTIDE SEQUENCE [LARGE SCALE GENOMIC DNA]</scope>
    <source>
        <strain evidence="1">185</strain>
        <tissue evidence="1">Leaf</tissue>
    </source>
</reference>